<evidence type="ECO:0000313" key="2">
    <source>
        <dbReference type="Proteomes" id="UP000017090"/>
    </source>
</evidence>
<dbReference type="OrthoDB" id="9787563at2"/>
<dbReference type="eggNOG" id="ENOG5032UST">
    <property type="taxonomic scope" value="Bacteria"/>
</dbReference>
<accession>U7UG21</accession>
<dbReference type="STRING" id="1111454.HMPREF1250_1198"/>
<reference evidence="1 2" key="1">
    <citation type="submission" date="2013-09" db="EMBL/GenBank/DDBJ databases">
        <authorList>
            <person name="Durkin A.S."/>
            <person name="Haft D.R."/>
            <person name="McCorrison J."/>
            <person name="Torralba M."/>
            <person name="Gillis M."/>
            <person name="Haft D.H."/>
            <person name="Methe B."/>
            <person name="Sutton G."/>
            <person name="Nelson K.E."/>
        </authorList>
    </citation>
    <scope>NUCLEOTIDE SEQUENCE [LARGE SCALE GENOMIC DNA]</scope>
    <source>
        <strain evidence="1 2">BV3C16-1</strain>
    </source>
</reference>
<name>U7UG21_9FIRM</name>
<organism evidence="1 2">
    <name type="scientific">Megasphaera vaginalis</name>
    <name type="common">ex Srinivasan et al. 2021</name>
    <dbReference type="NCBI Taxonomy" id="1111454"/>
    <lineage>
        <taxon>Bacteria</taxon>
        <taxon>Bacillati</taxon>
        <taxon>Bacillota</taxon>
        <taxon>Negativicutes</taxon>
        <taxon>Veillonellales</taxon>
        <taxon>Veillonellaceae</taxon>
        <taxon>Megasphaera</taxon>
    </lineage>
</organism>
<dbReference type="EMBL" id="AWXA01000051">
    <property type="protein sequence ID" value="ERT57824.1"/>
    <property type="molecule type" value="Genomic_DNA"/>
</dbReference>
<dbReference type="Pfam" id="PF19991">
    <property type="entry name" value="HMA_2"/>
    <property type="match status" value="1"/>
</dbReference>
<gene>
    <name evidence="1" type="ORF">HMPREF1250_1198</name>
</gene>
<proteinExistence type="predicted"/>
<protein>
    <submittedName>
        <fullName evidence="1">Uncharacterized protein</fullName>
    </submittedName>
</protein>
<comment type="caution">
    <text evidence="1">The sequence shown here is derived from an EMBL/GenBank/DDBJ whole genome shotgun (WGS) entry which is preliminary data.</text>
</comment>
<dbReference type="Proteomes" id="UP000017090">
    <property type="component" value="Unassembled WGS sequence"/>
</dbReference>
<dbReference type="RefSeq" id="WP_023054328.1">
    <property type="nucleotide sequence ID" value="NZ_AWXA01000051.1"/>
</dbReference>
<dbReference type="AlphaFoldDB" id="U7UG21"/>
<keyword evidence="2" id="KW-1185">Reference proteome</keyword>
<sequence>MSYTSGFMLGVSLGKAFHSCFRGKTRGTERKGCLVPEKYPIPLPRFFCESALSGRRRYRAAALVGNEALKNLLEAYLQRLSGVQKVEASARTGSILLHAGNEAVLDRIERVLAEKIFAATKNGLIGNVPENESIVQGSLYADTAHQMASSVSRSIVRRTDRAFDLSSLLSLFFLLRGLRKMIFERQMPSGPQMIWWAMSLLRRW</sequence>
<evidence type="ECO:0000313" key="1">
    <source>
        <dbReference type="EMBL" id="ERT57824.1"/>
    </source>
</evidence>
<dbReference type="PATRIC" id="fig|1111454.3.peg.1881"/>